<evidence type="ECO:0000256" key="2">
    <source>
        <dbReference type="SAM" id="MobiDB-lite"/>
    </source>
</evidence>
<dbReference type="InterPro" id="IPR001646">
    <property type="entry name" value="5peptide_repeat"/>
</dbReference>
<accession>A0A430FAB3</accession>
<keyword evidence="1" id="KW-0677">Repeat</keyword>
<gene>
    <name evidence="3" type="ORF">D2E22_0220</name>
</gene>
<name>A0A430FAB3_9BIFI</name>
<dbReference type="OrthoDB" id="3571820at2"/>
<dbReference type="Gene3D" id="2.160.20.80">
    <property type="entry name" value="E3 ubiquitin-protein ligase SopA"/>
    <property type="match status" value="1"/>
</dbReference>
<feature type="region of interest" description="Disordered" evidence="2">
    <location>
        <begin position="1"/>
        <end position="43"/>
    </location>
</feature>
<evidence type="ECO:0000313" key="3">
    <source>
        <dbReference type="EMBL" id="RSX49759.1"/>
    </source>
</evidence>
<proteinExistence type="predicted"/>
<dbReference type="Pfam" id="PF00805">
    <property type="entry name" value="Pentapeptide"/>
    <property type="match status" value="2"/>
</dbReference>
<dbReference type="AlphaFoldDB" id="A0A430FAB3"/>
<comment type="caution">
    <text evidence="3">The sequence shown here is derived from an EMBL/GenBank/DDBJ whole genome shotgun (WGS) entry which is preliminary data.</text>
</comment>
<keyword evidence="4" id="KW-1185">Reference proteome</keyword>
<dbReference type="Proteomes" id="UP000288052">
    <property type="component" value="Unassembled WGS sequence"/>
</dbReference>
<dbReference type="SUPFAM" id="SSF141571">
    <property type="entry name" value="Pentapeptide repeat-like"/>
    <property type="match status" value="1"/>
</dbReference>
<protein>
    <submittedName>
        <fullName evidence="3">Pentapeptide repeats (8 copies)</fullName>
    </submittedName>
</protein>
<reference evidence="3 4" key="1">
    <citation type="submission" date="2018-09" db="EMBL/GenBank/DDBJ databases">
        <title>Characterization of the phylogenetic diversity of five novel species belonging to the genus Bifidobacterium.</title>
        <authorList>
            <person name="Lugli G.A."/>
            <person name="Duranti S."/>
            <person name="Milani C."/>
        </authorList>
    </citation>
    <scope>NUCLEOTIDE SEQUENCE [LARGE SCALE GENOMIC DNA]</scope>
    <source>
        <strain evidence="3 4">2020B</strain>
    </source>
</reference>
<dbReference type="PANTHER" id="PTHR47485">
    <property type="entry name" value="THYLAKOID LUMENAL 17.4 KDA PROTEIN, CHLOROPLASTIC"/>
    <property type="match status" value="1"/>
</dbReference>
<dbReference type="EMBL" id="QXGI01000001">
    <property type="protein sequence ID" value="RSX49759.1"/>
    <property type="molecule type" value="Genomic_DNA"/>
</dbReference>
<sequence>MAQPRKPKGAPNGAGGQWDTGTDTAAATLPPVPPAFDHTDKTMDLKGLDMRGIRISDSDMTDTDMDGADLSGACMDRSRLRRACMDDTRLADTRIYGTDLRGATFMHAAATGLECEDAVMRDTAWAGADLSGMSDTDGDWRSADLEDTTLRGSRLHGTDLRGATVTGGDWTGMAIDAACTMRGATFIRSDLRGTFDRPGGVLDESVRLDRVLIGSRTSWAQISRRDGWEHAVLTSAAHPEPLTADMTCTPQAAWRTAWHGRERMRAWLDGFTARDGHRPSPKVRDRLARLLDAHTDPDTGCWAHTDIPAGPDTLDRDCWEETVRRMEHV</sequence>
<evidence type="ECO:0000256" key="1">
    <source>
        <dbReference type="ARBA" id="ARBA00022737"/>
    </source>
</evidence>
<dbReference type="RefSeq" id="WP_126031277.1">
    <property type="nucleotide sequence ID" value="NZ_QXGI01000001.1"/>
</dbReference>
<evidence type="ECO:0000313" key="4">
    <source>
        <dbReference type="Proteomes" id="UP000288052"/>
    </source>
</evidence>
<dbReference type="PANTHER" id="PTHR47485:SF1">
    <property type="entry name" value="THYLAKOID LUMENAL 17.4 KDA PROTEIN, CHLOROPLASTIC"/>
    <property type="match status" value="1"/>
</dbReference>
<organism evidence="3 4">
    <name type="scientific">Bifidobacterium castoris</name>
    <dbReference type="NCBI Taxonomy" id="2306972"/>
    <lineage>
        <taxon>Bacteria</taxon>
        <taxon>Bacillati</taxon>
        <taxon>Actinomycetota</taxon>
        <taxon>Actinomycetes</taxon>
        <taxon>Bifidobacteriales</taxon>
        <taxon>Bifidobacteriaceae</taxon>
        <taxon>Bifidobacterium</taxon>
    </lineage>
</organism>